<gene>
    <name evidence="13" type="ORF">PoB_004298900</name>
</gene>
<protein>
    <submittedName>
        <fullName evidence="13">Gpc3/5</fullName>
    </submittedName>
</protein>
<comment type="similarity">
    <text evidence="2 11">Belongs to the glypican family.</text>
</comment>
<dbReference type="Pfam" id="PF01153">
    <property type="entry name" value="Glypican"/>
    <property type="match status" value="1"/>
</dbReference>
<organism evidence="13 14">
    <name type="scientific">Plakobranchus ocellatus</name>
    <dbReference type="NCBI Taxonomy" id="259542"/>
    <lineage>
        <taxon>Eukaryota</taxon>
        <taxon>Metazoa</taxon>
        <taxon>Spiralia</taxon>
        <taxon>Lophotrochozoa</taxon>
        <taxon>Mollusca</taxon>
        <taxon>Gastropoda</taxon>
        <taxon>Heterobranchia</taxon>
        <taxon>Euthyneura</taxon>
        <taxon>Panpulmonata</taxon>
        <taxon>Sacoglossa</taxon>
        <taxon>Placobranchoidea</taxon>
        <taxon>Plakobranchidae</taxon>
        <taxon>Plakobranchus</taxon>
    </lineage>
</organism>
<evidence type="ECO:0000256" key="1">
    <source>
        <dbReference type="ARBA" id="ARBA00004609"/>
    </source>
</evidence>
<keyword evidence="10" id="KW-0449">Lipoprotein</keyword>
<accession>A0AAV4BDP4</accession>
<evidence type="ECO:0000256" key="12">
    <source>
        <dbReference type="SAM" id="MobiDB-lite"/>
    </source>
</evidence>
<dbReference type="GO" id="GO:0016477">
    <property type="term" value="P:cell migration"/>
    <property type="evidence" value="ECO:0007669"/>
    <property type="project" value="TreeGrafter"/>
</dbReference>
<keyword evidence="3" id="KW-1003">Cell membrane</keyword>
<dbReference type="GO" id="GO:0098552">
    <property type="term" value="C:side of membrane"/>
    <property type="evidence" value="ECO:0007669"/>
    <property type="project" value="UniProtKB-KW"/>
</dbReference>
<keyword evidence="5" id="KW-0732">Signal</keyword>
<dbReference type="GO" id="GO:0005576">
    <property type="term" value="C:extracellular region"/>
    <property type="evidence" value="ECO:0007669"/>
    <property type="project" value="TreeGrafter"/>
</dbReference>
<proteinExistence type="inferred from homology"/>
<reference evidence="13 14" key="1">
    <citation type="journal article" date="2021" name="Elife">
        <title>Chloroplast acquisition without the gene transfer in kleptoplastic sea slugs, Plakobranchus ocellatus.</title>
        <authorList>
            <person name="Maeda T."/>
            <person name="Takahashi S."/>
            <person name="Yoshida T."/>
            <person name="Shimamura S."/>
            <person name="Takaki Y."/>
            <person name="Nagai Y."/>
            <person name="Toyoda A."/>
            <person name="Suzuki Y."/>
            <person name="Arimoto A."/>
            <person name="Ishii H."/>
            <person name="Satoh N."/>
            <person name="Nishiyama T."/>
            <person name="Hasebe M."/>
            <person name="Maruyama T."/>
            <person name="Minagawa J."/>
            <person name="Obokata J."/>
            <person name="Shigenobu S."/>
        </authorList>
    </citation>
    <scope>NUCLEOTIDE SEQUENCE [LARGE SCALE GENOMIC DNA]</scope>
</reference>
<keyword evidence="8" id="KW-0325">Glycoprotein</keyword>
<evidence type="ECO:0000256" key="3">
    <source>
        <dbReference type="ARBA" id="ARBA00022475"/>
    </source>
</evidence>
<dbReference type="GO" id="GO:0009986">
    <property type="term" value="C:cell surface"/>
    <property type="evidence" value="ECO:0007669"/>
    <property type="project" value="TreeGrafter"/>
</dbReference>
<sequence length="438" mass="48241">MWLAEQGAGCDWEIRVRGVVGRSGYRVLLGDQGAGCCWETGVRYVIGRSGFGLLLGDQGAGYGWEIRSDALRGCRFFAAISDMSLVLLLYNHLRQTMKDTRNRTAETLEKMFALPQEEHQGVIDSFIGRLDQFFQGSDQHPPEEIVVKLFADLFPFVYHHVLTGPASAAARATSGGGDHSQGKLEPAAQDCLRQEFAKVQPFGTLPTVLGKRMKYALQRARAYTETLDVLLTAINMANSGATVHKSCSRAVSRLRFCSMCPGEQQTRACRGLCLNVMRGCLSKVAEVSSAWDELIIAFENLNMGVRSRHDAQEMLAGLGANVTGAVVDAFNQKQRIHNEVMSACRQSSPSMSNRAPRSSLAIPGERQPSGTSLKSLSPSEDHFTRQKSMRTDLETLITVLEDSKGFLLQLPDSLCRMPVLYDMEMDSDRCWNGSAVGR</sequence>
<keyword evidence="9" id="KW-0357">Heparan sulfate</keyword>
<evidence type="ECO:0000256" key="7">
    <source>
        <dbReference type="ARBA" id="ARBA00023136"/>
    </source>
</evidence>
<name>A0AAV4BDP4_9GAST</name>
<evidence type="ECO:0000256" key="6">
    <source>
        <dbReference type="ARBA" id="ARBA00022974"/>
    </source>
</evidence>
<dbReference type="GO" id="GO:1905475">
    <property type="term" value="P:regulation of protein localization to membrane"/>
    <property type="evidence" value="ECO:0007669"/>
    <property type="project" value="TreeGrafter"/>
</dbReference>
<evidence type="ECO:0000256" key="10">
    <source>
        <dbReference type="ARBA" id="ARBA00023288"/>
    </source>
</evidence>
<keyword evidence="14" id="KW-1185">Reference proteome</keyword>
<feature type="compositionally biased region" description="Polar residues" evidence="12">
    <location>
        <begin position="344"/>
        <end position="356"/>
    </location>
</feature>
<dbReference type="InterPro" id="IPR001863">
    <property type="entry name" value="Glypican"/>
</dbReference>
<evidence type="ECO:0000256" key="4">
    <source>
        <dbReference type="ARBA" id="ARBA00022622"/>
    </source>
</evidence>
<evidence type="ECO:0000256" key="2">
    <source>
        <dbReference type="ARBA" id="ARBA00010260"/>
    </source>
</evidence>
<dbReference type="Proteomes" id="UP000735302">
    <property type="component" value="Unassembled WGS sequence"/>
</dbReference>
<evidence type="ECO:0000313" key="13">
    <source>
        <dbReference type="EMBL" id="GFO16484.1"/>
    </source>
</evidence>
<keyword evidence="6" id="KW-0654">Proteoglycan</keyword>
<evidence type="ECO:0000256" key="8">
    <source>
        <dbReference type="ARBA" id="ARBA00023180"/>
    </source>
</evidence>
<dbReference type="PANTHER" id="PTHR10822">
    <property type="entry name" value="GLYPICAN"/>
    <property type="match status" value="1"/>
</dbReference>
<dbReference type="PANTHER" id="PTHR10822:SF29">
    <property type="entry name" value="DIVISION ABNORMALLY DELAYED PROTEIN"/>
    <property type="match status" value="1"/>
</dbReference>
<dbReference type="GO" id="GO:0005886">
    <property type="term" value="C:plasma membrane"/>
    <property type="evidence" value="ECO:0007669"/>
    <property type="project" value="UniProtKB-SubCell"/>
</dbReference>
<dbReference type="AlphaFoldDB" id="A0AAV4BDP4"/>
<evidence type="ECO:0000256" key="11">
    <source>
        <dbReference type="RuleBase" id="RU003518"/>
    </source>
</evidence>
<feature type="compositionally biased region" description="Polar residues" evidence="12">
    <location>
        <begin position="368"/>
        <end position="378"/>
    </location>
</feature>
<dbReference type="GO" id="GO:0090263">
    <property type="term" value="P:positive regulation of canonical Wnt signaling pathway"/>
    <property type="evidence" value="ECO:0007669"/>
    <property type="project" value="TreeGrafter"/>
</dbReference>
<evidence type="ECO:0000256" key="5">
    <source>
        <dbReference type="ARBA" id="ARBA00022729"/>
    </source>
</evidence>
<comment type="subcellular location">
    <subcellularLocation>
        <location evidence="1">Cell membrane</location>
        <topology evidence="1">Lipid-anchor</topology>
        <topology evidence="1">GPI-anchor</topology>
    </subcellularLocation>
</comment>
<dbReference type="EMBL" id="BLXT01004673">
    <property type="protein sequence ID" value="GFO16484.1"/>
    <property type="molecule type" value="Genomic_DNA"/>
</dbReference>
<keyword evidence="4" id="KW-0336">GPI-anchor</keyword>
<feature type="region of interest" description="Disordered" evidence="12">
    <location>
        <begin position="343"/>
        <end position="387"/>
    </location>
</feature>
<evidence type="ECO:0000313" key="14">
    <source>
        <dbReference type="Proteomes" id="UP000735302"/>
    </source>
</evidence>
<keyword evidence="7" id="KW-0472">Membrane</keyword>
<evidence type="ECO:0000256" key="9">
    <source>
        <dbReference type="ARBA" id="ARBA00023207"/>
    </source>
</evidence>
<comment type="caution">
    <text evidence="13">The sequence shown here is derived from an EMBL/GenBank/DDBJ whole genome shotgun (WGS) entry which is preliminary data.</text>
</comment>